<evidence type="ECO:0000313" key="1">
    <source>
        <dbReference type="EMBL" id="MXU92907.1"/>
    </source>
</evidence>
<proteinExistence type="predicted"/>
<dbReference type="AlphaFoldDB" id="A0A6B0UT11"/>
<sequence length="139" mass="15216">MALQRLDACLVLVVPYLYEPVICARDEVGLVTAVVVVHAVHPLLVAVQREVGGHGSQLPHLDRPIERGAGKGVVILRVDDNLHHIMGVTLENLSTGPLLFPVPEFYQHVVTRGQDERLGRMDHDGANIVGVGFKHVHSF</sequence>
<name>A0A6B0UT11_IXORI</name>
<reference evidence="1" key="1">
    <citation type="submission" date="2019-12" db="EMBL/GenBank/DDBJ databases">
        <title>An insight into the sialome of adult female Ixodes ricinus ticks feeding for 6 days.</title>
        <authorList>
            <person name="Perner J."/>
            <person name="Ribeiro J.M.C."/>
        </authorList>
    </citation>
    <scope>NUCLEOTIDE SEQUENCE</scope>
    <source>
        <strain evidence="1">Semi-engorged</strain>
        <tissue evidence="1">Salivary glands</tissue>
    </source>
</reference>
<organism evidence="1">
    <name type="scientific">Ixodes ricinus</name>
    <name type="common">Common tick</name>
    <name type="synonym">Acarus ricinus</name>
    <dbReference type="NCBI Taxonomy" id="34613"/>
    <lineage>
        <taxon>Eukaryota</taxon>
        <taxon>Metazoa</taxon>
        <taxon>Ecdysozoa</taxon>
        <taxon>Arthropoda</taxon>
        <taxon>Chelicerata</taxon>
        <taxon>Arachnida</taxon>
        <taxon>Acari</taxon>
        <taxon>Parasitiformes</taxon>
        <taxon>Ixodida</taxon>
        <taxon>Ixodoidea</taxon>
        <taxon>Ixodidae</taxon>
        <taxon>Ixodinae</taxon>
        <taxon>Ixodes</taxon>
    </lineage>
</organism>
<dbReference type="EMBL" id="GIFC01010824">
    <property type="protein sequence ID" value="MXU92907.1"/>
    <property type="molecule type" value="Transcribed_RNA"/>
</dbReference>
<protein>
    <submittedName>
        <fullName evidence="1">Putative secreted protein</fullName>
    </submittedName>
</protein>
<accession>A0A6B0UT11</accession>